<accession>A0A9P7XH09</accession>
<dbReference type="OrthoDB" id="2433992at2759"/>
<name>A0A9P7XH09_9FUNG</name>
<protein>
    <submittedName>
        <fullName evidence="1">Uncharacterized protein</fullName>
    </submittedName>
</protein>
<comment type="caution">
    <text evidence="1">The sequence shown here is derived from an EMBL/GenBank/DDBJ whole genome shotgun (WGS) entry which is preliminary data.</text>
</comment>
<gene>
    <name evidence="1" type="ORF">KI688_007613</name>
</gene>
<dbReference type="EMBL" id="JAHRHY010000025">
    <property type="protein sequence ID" value="KAG9061275.1"/>
    <property type="molecule type" value="Genomic_DNA"/>
</dbReference>
<dbReference type="AlphaFoldDB" id="A0A9P7XH09"/>
<dbReference type="Proteomes" id="UP000707451">
    <property type="component" value="Unassembled WGS sequence"/>
</dbReference>
<proteinExistence type="predicted"/>
<reference evidence="1" key="1">
    <citation type="submission" date="2021-06" db="EMBL/GenBank/DDBJ databases">
        <title>Genome Sequence of Mortierella hyaline Strain SCG-10, a Cold-Adapted, Nitrate-Reducing Fungus Isolated from Soil in Minnesota, USA.</title>
        <authorList>
            <person name="Aldossari N."/>
        </authorList>
    </citation>
    <scope>NUCLEOTIDE SEQUENCE</scope>
    <source>
        <strain evidence="1">SCG-10</strain>
    </source>
</reference>
<evidence type="ECO:0000313" key="1">
    <source>
        <dbReference type="EMBL" id="KAG9061275.1"/>
    </source>
</evidence>
<organism evidence="1 2">
    <name type="scientific">Linnemannia hyalina</name>
    <dbReference type="NCBI Taxonomy" id="64524"/>
    <lineage>
        <taxon>Eukaryota</taxon>
        <taxon>Fungi</taxon>
        <taxon>Fungi incertae sedis</taxon>
        <taxon>Mucoromycota</taxon>
        <taxon>Mortierellomycotina</taxon>
        <taxon>Mortierellomycetes</taxon>
        <taxon>Mortierellales</taxon>
        <taxon>Mortierellaceae</taxon>
        <taxon>Linnemannia</taxon>
    </lineage>
</organism>
<keyword evidence="2" id="KW-1185">Reference proteome</keyword>
<sequence>MRSAFRKVKATGGFLEKYQEIVRFFESCDAAKKALDVERARVNKEVYKFATVTETRWDSTLTLMRRVHELAGEMAAALKVVIASSVQSEVDRRRKMKAGLSELELEEVRDLCRLLTPAAKLTHEVGGSKYPTISSAYSEIYGLPPALTMVTTGPAKEMSDALMQETELRFTVHQMPEVTIVAMFLNRGCSDYEFFRRDSNFLAKARTLAQNTLLTMADELNPSAVVDNDDDEDALLSETNNDLVSRGIDRYCQSMVHDPKKTVQFSEPASGFLDIEPRKLPLNAFSASKAYYAFKRG</sequence>
<evidence type="ECO:0000313" key="2">
    <source>
        <dbReference type="Proteomes" id="UP000707451"/>
    </source>
</evidence>